<dbReference type="Proteomes" id="UP000230423">
    <property type="component" value="Unassembled WGS sequence"/>
</dbReference>
<dbReference type="SUPFAM" id="SSF144000">
    <property type="entry name" value="Oxysterol-binding protein-like"/>
    <property type="match status" value="1"/>
</dbReference>
<dbReference type="AlphaFoldDB" id="A0A2G9V208"/>
<dbReference type="EMBL" id="KZ345044">
    <property type="protein sequence ID" value="PIO76541.1"/>
    <property type="molecule type" value="Genomic_DNA"/>
</dbReference>
<accession>A0A2G9V208</accession>
<dbReference type="InterPro" id="IPR037239">
    <property type="entry name" value="OSBP_sf"/>
</dbReference>
<gene>
    <name evidence="1" type="ORF">TELCIR_01370</name>
</gene>
<name>A0A2G9V208_TELCI</name>
<dbReference type="InterPro" id="IPR000648">
    <property type="entry name" value="Oxysterol-bd"/>
</dbReference>
<evidence type="ECO:0000313" key="2">
    <source>
        <dbReference type="Proteomes" id="UP000230423"/>
    </source>
</evidence>
<proteinExistence type="predicted"/>
<dbReference type="GO" id="GO:0005829">
    <property type="term" value="C:cytosol"/>
    <property type="evidence" value="ECO:0007669"/>
    <property type="project" value="TreeGrafter"/>
</dbReference>
<dbReference type="PANTHER" id="PTHR10972">
    <property type="entry name" value="OXYSTEROL-BINDING PROTEIN-RELATED"/>
    <property type="match status" value="1"/>
</dbReference>
<evidence type="ECO:0000313" key="1">
    <source>
        <dbReference type="EMBL" id="PIO76541.1"/>
    </source>
</evidence>
<keyword evidence="2" id="KW-1185">Reference proteome</keyword>
<protein>
    <recommendedName>
        <fullName evidence="3">Oxysterol-binding protein</fullName>
    </recommendedName>
</protein>
<evidence type="ECO:0008006" key="3">
    <source>
        <dbReference type="Google" id="ProtNLM"/>
    </source>
</evidence>
<dbReference type="OrthoDB" id="5848000at2759"/>
<organism evidence="1 2">
    <name type="scientific">Teladorsagia circumcincta</name>
    <name type="common">Brown stomach worm</name>
    <name type="synonym">Ostertagia circumcincta</name>
    <dbReference type="NCBI Taxonomy" id="45464"/>
    <lineage>
        <taxon>Eukaryota</taxon>
        <taxon>Metazoa</taxon>
        <taxon>Ecdysozoa</taxon>
        <taxon>Nematoda</taxon>
        <taxon>Chromadorea</taxon>
        <taxon>Rhabditida</taxon>
        <taxon>Rhabditina</taxon>
        <taxon>Rhabditomorpha</taxon>
        <taxon>Strongyloidea</taxon>
        <taxon>Trichostrongylidae</taxon>
        <taxon>Teladorsagia</taxon>
    </lineage>
</organism>
<reference evidence="1 2" key="1">
    <citation type="submission" date="2015-09" db="EMBL/GenBank/DDBJ databases">
        <title>Draft genome of the parasitic nematode Teladorsagia circumcincta isolate WARC Sus (inbred).</title>
        <authorList>
            <person name="Mitreva M."/>
        </authorList>
    </citation>
    <scope>NUCLEOTIDE SEQUENCE [LARGE SCALE GENOMIC DNA]</scope>
    <source>
        <strain evidence="1 2">S</strain>
    </source>
</reference>
<dbReference type="Pfam" id="PF01237">
    <property type="entry name" value="Oxysterol_BP"/>
    <property type="match status" value="1"/>
</dbReference>
<dbReference type="GO" id="GO:0032934">
    <property type="term" value="F:sterol binding"/>
    <property type="evidence" value="ECO:0007669"/>
    <property type="project" value="TreeGrafter"/>
</dbReference>
<dbReference type="GO" id="GO:0016020">
    <property type="term" value="C:membrane"/>
    <property type="evidence" value="ECO:0007669"/>
    <property type="project" value="TreeGrafter"/>
</dbReference>
<sequence>MTKFLQILKYLISDFAGAEVTWNAWAQTCEFAPERPVRLQLNGEDYQWNKITTHIENLIYAPEDRNVYHEGTIKELSGEVLGANGKAYCKFSGIWDKNFVREMESGEKEQLIVVADYPLHTQYFGFSDFTLGLNELHPEDRAGLPPTDSRLRPDVRCLEEGKLDNAVAYKYELEKAQRARNINEETYKPLWFVEKMDEFANTRMYVTNGKYWEAKEAKFEQQKKNNAFIPIFNVSITN</sequence>